<dbReference type="RefSeq" id="WP_266603648.1">
    <property type="nucleotide sequence ID" value="NZ_JAPHNL010000292.1"/>
</dbReference>
<accession>A0ABT3U468</accession>
<dbReference type="EMBL" id="JAPHNL010000292">
    <property type="protein sequence ID" value="MCX3063040.1"/>
    <property type="molecule type" value="Genomic_DNA"/>
</dbReference>
<evidence type="ECO:0000313" key="2">
    <source>
        <dbReference type="Proteomes" id="UP001163064"/>
    </source>
</evidence>
<sequence length="112" mass="11621">MRSTSVVRIVWGALLTAIPSDVLGFLPRTPSTPTGRAVVRVLGIRHVLQGAVDACGAVPAAWAAVPDALHAAGMAGLALKSGRWRTPAVADMLIASGFAVSTRRTNRRPRAG</sequence>
<evidence type="ECO:0000313" key="1">
    <source>
        <dbReference type="EMBL" id="MCX3063040.1"/>
    </source>
</evidence>
<reference evidence="1" key="1">
    <citation type="submission" date="2022-10" db="EMBL/GenBank/DDBJ databases">
        <title>Streptomyces beihaiensis sp. nov., a chitin degrading actinobacterium, isolated from shrimp pond soil.</title>
        <authorList>
            <person name="Xie J."/>
            <person name="Shen N."/>
        </authorList>
    </citation>
    <scope>NUCLEOTIDE SEQUENCE</scope>
    <source>
        <strain evidence="1">GXMU-J5</strain>
    </source>
</reference>
<organism evidence="1 2">
    <name type="scientific">Streptomyces beihaiensis</name>
    <dbReference type="NCBI Taxonomy" id="2984495"/>
    <lineage>
        <taxon>Bacteria</taxon>
        <taxon>Bacillati</taxon>
        <taxon>Actinomycetota</taxon>
        <taxon>Actinomycetes</taxon>
        <taxon>Kitasatosporales</taxon>
        <taxon>Streptomycetaceae</taxon>
        <taxon>Streptomyces</taxon>
    </lineage>
</organism>
<name>A0ABT3U468_9ACTN</name>
<gene>
    <name evidence="1" type="ORF">OFY01_25415</name>
</gene>
<protein>
    <submittedName>
        <fullName evidence="1">Uncharacterized protein</fullName>
    </submittedName>
</protein>
<keyword evidence="2" id="KW-1185">Reference proteome</keyword>
<proteinExistence type="predicted"/>
<dbReference type="Proteomes" id="UP001163064">
    <property type="component" value="Unassembled WGS sequence"/>
</dbReference>
<comment type="caution">
    <text evidence="1">The sequence shown here is derived from an EMBL/GenBank/DDBJ whole genome shotgun (WGS) entry which is preliminary data.</text>
</comment>